<feature type="domain" description="Amidohydrolase-related" evidence="1">
    <location>
        <begin position="56"/>
        <end position="436"/>
    </location>
</feature>
<dbReference type="RefSeq" id="WP_173813069.1">
    <property type="nucleotide sequence ID" value="NZ_FNHB01000009.1"/>
</dbReference>
<dbReference type="InterPro" id="IPR006680">
    <property type="entry name" value="Amidohydro-rel"/>
</dbReference>
<dbReference type="Proteomes" id="UP000214880">
    <property type="component" value="Unassembled WGS sequence"/>
</dbReference>
<keyword evidence="3" id="KW-1185">Reference proteome</keyword>
<dbReference type="Gene3D" id="3.20.20.140">
    <property type="entry name" value="Metal-dependent hydrolases"/>
    <property type="match status" value="1"/>
</dbReference>
<dbReference type="InterPro" id="IPR050287">
    <property type="entry name" value="MTA/SAH_deaminase"/>
</dbReference>
<dbReference type="PANTHER" id="PTHR43794">
    <property type="entry name" value="AMINOHYDROLASE SSNA-RELATED"/>
    <property type="match status" value="1"/>
</dbReference>
<name>A0A1G9X8Y5_9FIRM</name>
<dbReference type="EMBL" id="FNHB01000009">
    <property type="protein sequence ID" value="SDM92981.1"/>
    <property type="molecule type" value="Genomic_DNA"/>
</dbReference>
<accession>A0A1G9X8Y5</accession>
<dbReference type="InterPro" id="IPR032466">
    <property type="entry name" value="Metal_Hydrolase"/>
</dbReference>
<evidence type="ECO:0000259" key="1">
    <source>
        <dbReference type="Pfam" id="PF01979"/>
    </source>
</evidence>
<dbReference type="AlphaFoldDB" id="A0A1G9X8Y5"/>
<dbReference type="GO" id="GO:0016810">
    <property type="term" value="F:hydrolase activity, acting on carbon-nitrogen (but not peptide) bonds"/>
    <property type="evidence" value="ECO:0007669"/>
    <property type="project" value="InterPro"/>
</dbReference>
<dbReference type="PANTHER" id="PTHR43794:SF5">
    <property type="entry name" value="CHLOROHYDROLASE FAMILY PROTEIN"/>
    <property type="match status" value="1"/>
</dbReference>
<dbReference type="SUPFAM" id="SSF51556">
    <property type="entry name" value="Metallo-dependent hydrolases"/>
    <property type="match status" value="1"/>
</dbReference>
<gene>
    <name evidence="2" type="ORF">SAMN04488502_10918</name>
</gene>
<proteinExistence type="predicted"/>
<dbReference type="InterPro" id="IPR011059">
    <property type="entry name" value="Metal-dep_hydrolase_composite"/>
</dbReference>
<dbReference type="Gene3D" id="2.30.40.10">
    <property type="entry name" value="Urease, subunit C, domain 1"/>
    <property type="match status" value="1"/>
</dbReference>
<protein>
    <submittedName>
        <fullName evidence="2">Cytosine/adenosine deaminase</fullName>
    </submittedName>
</protein>
<evidence type="ECO:0000313" key="2">
    <source>
        <dbReference type="EMBL" id="SDM92981.1"/>
    </source>
</evidence>
<dbReference type="STRING" id="146817.SAMN04488502_10918"/>
<evidence type="ECO:0000313" key="3">
    <source>
        <dbReference type="Proteomes" id="UP000214880"/>
    </source>
</evidence>
<sequence length="497" mass="56275">MRCLIKNGYLHQFNATKSSFIRGNLIINDDYIEELSGWCPPEQSFDKVIDATDCLIIPGLINAHIHTHCHFVKGLFDNLPLEMWMLYTKPYFTGRVETPDDVYIKALFSCIEILKTGTTMIIDDLVHCPTFSPQHYSMIMKAYKKAGLRADVSVNIINKPAYETIPYLDELMNDNLKTRLRAGAMPPEREILQYLEGLIRQYNVPDAVQRCVLAPSGPQRCTVPLMKGMRDLAEKYHLPVVSHVLETRVQKETGQLFFGKSLVEWMNENDLLYPNLLAIHSVWVTDEDIQLMKQSGCKTVHNPASNLKLGSGIAPVGRLLREGITVGLGTDNTSCSDSLNMFESLKLSALLQKIQTPDYENWIGAQEAIRMATYNGAECACMQNKIGSIQVGQKADIVIIDTNNERFLPANNYVNQLVFCENGQSVRDVIINGRIVVENKKIVTFNEAEVIEEFKRVMNRMKKQQELAGKEAAEVDNLYREAYYKTIRHGDHKSSSV</sequence>
<organism evidence="2 3">
    <name type="scientific">Dendrosporobacter quercicolus</name>
    <dbReference type="NCBI Taxonomy" id="146817"/>
    <lineage>
        <taxon>Bacteria</taxon>
        <taxon>Bacillati</taxon>
        <taxon>Bacillota</taxon>
        <taxon>Negativicutes</taxon>
        <taxon>Selenomonadales</taxon>
        <taxon>Sporomusaceae</taxon>
        <taxon>Dendrosporobacter</taxon>
    </lineage>
</organism>
<dbReference type="SUPFAM" id="SSF51338">
    <property type="entry name" value="Composite domain of metallo-dependent hydrolases"/>
    <property type="match status" value="1"/>
</dbReference>
<dbReference type="Pfam" id="PF01979">
    <property type="entry name" value="Amidohydro_1"/>
    <property type="match status" value="1"/>
</dbReference>
<dbReference type="CDD" id="cd01298">
    <property type="entry name" value="ATZ_TRZ_like"/>
    <property type="match status" value="1"/>
</dbReference>
<reference evidence="2 3" key="1">
    <citation type="submission" date="2016-10" db="EMBL/GenBank/DDBJ databases">
        <authorList>
            <person name="de Groot N.N."/>
        </authorList>
    </citation>
    <scope>NUCLEOTIDE SEQUENCE [LARGE SCALE GENOMIC DNA]</scope>
    <source>
        <strain evidence="2 3">DSM 1736</strain>
    </source>
</reference>